<accession>A0A6I6JVH5</accession>
<gene>
    <name evidence="2" type="ORF">GM418_16020</name>
</gene>
<keyword evidence="3" id="KW-1185">Reference proteome</keyword>
<feature type="chain" id="PRO_5026106907" description="Helix-hairpin-helix domain-containing protein" evidence="1">
    <location>
        <begin position="23"/>
        <end position="680"/>
    </location>
</feature>
<dbReference type="InterPro" id="IPR010994">
    <property type="entry name" value="RuvA_2-like"/>
</dbReference>
<evidence type="ECO:0008006" key="4">
    <source>
        <dbReference type="Google" id="ProtNLM"/>
    </source>
</evidence>
<evidence type="ECO:0000256" key="1">
    <source>
        <dbReference type="SAM" id="SignalP"/>
    </source>
</evidence>
<protein>
    <recommendedName>
        <fullName evidence="4">Helix-hairpin-helix domain-containing protein</fullName>
    </recommendedName>
</protein>
<sequence length="680" mass="78578">MKWGKEHIIAFALLLASLGLSAQETDPLRTIEAILESLAGTLEEESGAALIIEDLERLAENPLNINSASASELSRLHFLDDIQIRNLIHYREQYGAIYSIYELNTIEGFSPDLLLKMEPFISFGTLEEEPQRFSETLKYGRHQLLIRTLTTTQIPKGYKKRDDGSIPYEGSRLRYYSRYRFEAGDNFSVGFTAEKDPGEAFFLGSNRSGFDFYSGHISTKMSSVIENVTVGDFWIRSGQGLVLWQGFSMNKSLNALDIFKTNQGVRPFTSTDENKFFRGLATSLKFQDLGLILFYSHKNDDANIIFTDSLPTSFSSLQTSGYHRTENEIADEKSLENLNWGAIVTWQFNYLKLGATFVAEQFGLPFVRNEQLYNKFRFSGSKNYTAGMDYLFSRGKYQLFGEAAISKSKGKAFLQGAVAHWHDRFNLSLLFRHFDKDYHALWANPFAEGSSAENETGLYLGTRILPVKFVTLSAYTDFYHSEWVNYTTAGPATGWEVFTQADFRFSEKFQFYLRYKNKEKDQKVKLDKLYQNKSEQNRKIRLHLQYKPGEKYTYKTRFEHSFFKGLEKEKGFLMFQDVQYSSVSFPLNCSVRLAWFSTGGYNSRIYAYENDLLYTFSVPAFYDKGFRGYFNLKYQISEKLDCWFKIGHTIYNERESISSGYNEIAGNQKTELKFQLRLKI</sequence>
<keyword evidence="1" id="KW-0732">Signal</keyword>
<dbReference type="KEGG" id="mcos:GM418_16020"/>
<feature type="signal peptide" evidence="1">
    <location>
        <begin position="1"/>
        <end position="22"/>
    </location>
</feature>
<proteinExistence type="predicted"/>
<dbReference type="SUPFAM" id="SSF47781">
    <property type="entry name" value="RuvA domain 2-like"/>
    <property type="match status" value="1"/>
</dbReference>
<dbReference type="EMBL" id="CP046401">
    <property type="protein sequence ID" value="QGY45120.1"/>
    <property type="molecule type" value="Genomic_DNA"/>
</dbReference>
<dbReference type="RefSeq" id="WP_158868089.1">
    <property type="nucleotide sequence ID" value="NZ_CP046401.1"/>
</dbReference>
<name>A0A6I6JVH5_9BACT</name>
<dbReference type="AlphaFoldDB" id="A0A6I6JVH5"/>
<dbReference type="Pfam" id="PF12836">
    <property type="entry name" value="HHH_3"/>
    <property type="match status" value="1"/>
</dbReference>
<organism evidence="2 3">
    <name type="scientific">Maribellus comscasis</name>
    <dbReference type="NCBI Taxonomy" id="2681766"/>
    <lineage>
        <taxon>Bacteria</taxon>
        <taxon>Pseudomonadati</taxon>
        <taxon>Bacteroidota</taxon>
        <taxon>Bacteroidia</taxon>
        <taxon>Marinilabiliales</taxon>
        <taxon>Prolixibacteraceae</taxon>
        <taxon>Maribellus</taxon>
    </lineage>
</organism>
<reference evidence="2 3" key="1">
    <citation type="submission" date="2019-11" db="EMBL/GenBank/DDBJ databases">
        <authorList>
            <person name="Zheng R.K."/>
            <person name="Sun C.M."/>
        </authorList>
    </citation>
    <scope>NUCLEOTIDE SEQUENCE [LARGE SCALE GENOMIC DNA]</scope>
    <source>
        <strain evidence="2 3">WC007</strain>
    </source>
</reference>
<evidence type="ECO:0000313" key="2">
    <source>
        <dbReference type="EMBL" id="QGY45120.1"/>
    </source>
</evidence>
<evidence type="ECO:0000313" key="3">
    <source>
        <dbReference type="Proteomes" id="UP000428260"/>
    </source>
</evidence>
<dbReference type="Proteomes" id="UP000428260">
    <property type="component" value="Chromosome"/>
</dbReference>